<gene>
    <name evidence="9" type="ORF">POTOM_012458</name>
</gene>
<dbReference type="GO" id="GO:0005739">
    <property type="term" value="C:mitochondrion"/>
    <property type="evidence" value="ECO:0007669"/>
    <property type="project" value="UniProtKB-SubCell"/>
</dbReference>
<evidence type="ECO:0000256" key="3">
    <source>
        <dbReference type="ARBA" id="ARBA00022448"/>
    </source>
</evidence>
<keyword evidence="5" id="KW-0496">Mitochondrion</keyword>
<reference evidence="9" key="1">
    <citation type="journal article" date="2020" name="bioRxiv">
        <title>Hybrid origin of Populus tomentosa Carr. identified through genome sequencing and phylogenomic analysis.</title>
        <authorList>
            <person name="An X."/>
            <person name="Gao K."/>
            <person name="Chen Z."/>
            <person name="Li J."/>
            <person name="Yang X."/>
            <person name="Yang X."/>
            <person name="Zhou J."/>
            <person name="Guo T."/>
            <person name="Zhao T."/>
            <person name="Huang S."/>
            <person name="Miao D."/>
            <person name="Khan W.U."/>
            <person name="Rao P."/>
            <person name="Ye M."/>
            <person name="Lei B."/>
            <person name="Liao W."/>
            <person name="Wang J."/>
            <person name="Ji L."/>
            <person name="Li Y."/>
            <person name="Guo B."/>
            <person name="Mustafa N.S."/>
            <person name="Li S."/>
            <person name="Yun Q."/>
            <person name="Keller S.R."/>
            <person name="Mao J."/>
            <person name="Zhang R."/>
            <person name="Strauss S.H."/>
        </authorList>
    </citation>
    <scope>NUCLEOTIDE SEQUENCE</scope>
    <source>
        <strain evidence="9">GM15</strain>
        <tissue evidence="9">Leaf</tissue>
    </source>
</reference>
<keyword evidence="4" id="KW-0249">Electron transport</keyword>
<protein>
    <recommendedName>
        <fullName evidence="8">Ribosomal protein/NADH dehydrogenase domain-containing protein</fullName>
    </recommendedName>
</protein>
<feature type="domain" description="Ribosomal protein/NADH dehydrogenase" evidence="8">
    <location>
        <begin position="20"/>
        <end position="105"/>
    </location>
</feature>
<dbReference type="InterPro" id="IPR016464">
    <property type="entry name" value="NADH_Ub_cplx-1_asu_su-2"/>
</dbReference>
<feature type="transmembrane region" description="Helical" evidence="7">
    <location>
        <begin position="116"/>
        <end position="137"/>
    </location>
</feature>
<evidence type="ECO:0000313" key="10">
    <source>
        <dbReference type="Proteomes" id="UP000886885"/>
    </source>
</evidence>
<accession>A0A8X8A4Y9</accession>
<dbReference type="SMART" id="SM00916">
    <property type="entry name" value="L51_S25_CI-B8"/>
    <property type="match status" value="1"/>
</dbReference>
<keyword evidence="10" id="KW-1185">Reference proteome</keyword>
<dbReference type="GO" id="GO:0016020">
    <property type="term" value="C:membrane"/>
    <property type="evidence" value="ECO:0007669"/>
    <property type="project" value="UniProtKB-SubCell"/>
</dbReference>
<keyword evidence="7" id="KW-0812">Transmembrane</keyword>
<evidence type="ECO:0000259" key="8">
    <source>
        <dbReference type="SMART" id="SM00916"/>
    </source>
</evidence>
<comment type="subcellular location">
    <subcellularLocation>
        <location evidence="2">Membrane</location>
    </subcellularLocation>
    <subcellularLocation>
        <location evidence="1">Mitochondrion</location>
    </subcellularLocation>
</comment>
<proteinExistence type="predicted"/>
<keyword evidence="7" id="KW-1133">Transmembrane helix</keyword>
<keyword evidence="6 7" id="KW-0472">Membrane</keyword>
<evidence type="ECO:0000256" key="5">
    <source>
        <dbReference type="ARBA" id="ARBA00023128"/>
    </source>
</evidence>
<dbReference type="OrthoDB" id="10250268at2759"/>
<keyword evidence="3" id="KW-0813">Transport</keyword>
<dbReference type="AlphaFoldDB" id="A0A8X8A4Y9"/>
<evidence type="ECO:0000256" key="6">
    <source>
        <dbReference type="ARBA" id="ARBA00023136"/>
    </source>
</evidence>
<dbReference type="PANTHER" id="PTHR12878">
    <property type="entry name" value="NADH-UBIQUINONE OXIDOREDUCTASE B8 SUBUNIT"/>
    <property type="match status" value="1"/>
</dbReference>
<dbReference type="Proteomes" id="UP000886885">
    <property type="component" value="Chromosome 3A"/>
</dbReference>
<dbReference type="InterPro" id="IPR007741">
    <property type="entry name" value="Ribosomal_mL43/mS25/NADH_DH"/>
</dbReference>
<dbReference type="PANTHER" id="PTHR12878:SF0">
    <property type="entry name" value="NADH DEHYDROGENASE [UBIQUINONE] 1 ALPHA SUBCOMPLEX SUBUNIT 2"/>
    <property type="match status" value="1"/>
</dbReference>
<comment type="caution">
    <text evidence="9">The sequence shown here is derived from an EMBL/GenBank/DDBJ whole genome shotgun (WGS) entry which is preliminary data.</text>
</comment>
<name>A0A8X8A4Y9_POPTO</name>
<sequence length="156" mass="17505">MAWRGHLSKNLKELRILLCQSSPSSSITRTFIEKNYKDLKTLNPKLPILIQLLDFAVTSADIPHAFDWFMVELPLFYFGVERGVRLEGLSEAQISKALEELGKAGASLKFDRNYNMALACFLPVEYLALAFFVLVLITSKAFSSVQIGQDLESAKS</sequence>
<organism evidence="9 10">
    <name type="scientific">Populus tomentosa</name>
    <name type="common">Chinese white poplar</name>
    <dbReference type="NCBI Taxonomy" id="118781"/>
    <lineage>
        <taxon>Eukaryota</taxon>
        <taxon>Viridiplantae</taxon>
        <taxon>Streptophyta</taxon>
        <taxon>Embryophyta</taxon>
        <taxon>Tracheophyta</taxon>
        <taxon>Spermatophyta</taxon>
        <taxon>Magnoliopsida</taxon>
        <taxon>eudicotyledons</taxon>
        <taxon>Gunneridae</taxon>
        <taxon>Pentapetalae</taxon>
        <taxon>rosids</taxon>
        <taxon>fabids</taxon>
        <taxon>Malpighiales</taxon>
        <taxon>Salicaceae</taxon>
        <taxon>Saliceae</taxon>
        <taxon>Populus</taxon>
    </lineage>
</organism>
<evidence type="ECO:0000256" key="1">
    <source>
        <dbReference type="ARBA" id="ARBA00004173"/>
    </source>
</evidence>
<dbReference type="EMBL" id="JAAWWB010000005">
    <property type="protein sequence ID" value="KAG6783028.1"/>
    <property type="molecule type" value="Genomic_DNA"/>
</dbReference>
<evidence type="ECO:0000313" key="9">
    <source>
        <dbReference type="EMBL" id="KAG6783028.1"/>
    </source>
</evidence>
<evidence type="ECO:0000256" key="4">
    <source>
        <dbReference type="ARBA" id="ARBA00022982"/>
    </source>
</evidence>
<evidence type="ECO:0000256" key="7">
    <source>
        <dbReference type="SAM" id="Phobius"/>
    </source>
</evidence>
<evidence type="ECO:0000256" key="2">
    <source>
        <dbReference type="ARBA" id="ARBA00004370"/>
    </source>
</evidence>